<proteinExistence type="inferred from homology"/>
<feature type="transmembrane region" description="Helical" evidence="5">
    <location>
        <begin position="93"/>
        <end position="122"/>
    </location>
</feature>
<evidence type="ECO:0000256" key="1">
    <source>
        <dbReference type="ARBA" id="ARBA00004141"/>
    </source>
</evidence>
<evidence type="ECO:0000313" key="8">
    <source>
        <dbReference type="Proteomes" id="UP000266178"/>
    </source>
</evidence>
<dbReference type="PANTHER" id="PTHR43229:SF3">
    <property type="entry name" value="ABC-TYPE MULTIDRUG TRANSPORT SYSTEM, PERMEASE COMPONENT"/>
    <property type="match status" value="1"/>
</dbReference>
<comment type="caution">
    <text evidence="7">The sequence shown here is derived from an EMBL/GenBank/DDBJ whole genome shotgun (WGS) entry which is preliminary data.</text>
</comment>
<evidence type="ECO:0000313" key="7">
    <source>
        <dbReference type="EMBL" id="RIH92931.1"/>
    </source>
</evidence>
<dbReference type="RefSeq" id="WP_119356710.1">
    <property type="nucleotide sequence ID" value="NZ_BJXM01000006.1"/>
</dbReference>
<gene>
    <name evidence="7" type="ORF">Mgrana_01206</name>
</gene>
<dbReference type="PROSITE" id="PS51012">
    <property type="entry name" value="ABC_TM2"/>
    <property type="match status" value="1"/>
</dbReference>
<keyword evidence="2 5" id="KW-0812">Transmembrane</keyword>
<dbReference type="InterPro" id="IPR013525">
    <property type="entry name" value="ABC2_TM"/>
</dbReference>
<dbReference type="OrthoDB" id="9786643at2"/>
<comment type="subcellular location">
    <subcellularLocation>
        <location evidence="5">Cell membrane</location>
        <topology evidence="5">Multi-pass membrane protein</topology>
    </subcellularLocation>
    <subcellularLocation>
        <location evidence="1">Membrane</location>
        <topology evidence="1">Multi-pass membrane protein</topology>
    </subcellularLocation>
</comment>
<dbReference type="InterPro" id="IPR000412">
    <property type="entry name" value="ABC_2_transport"/>
</dbReference>
<keyword evidence="5" id="KW-0813">Transport</keyword>
<dbReference type="PANTHER" id="PTHR43229">
    <property type="entry name" value="NODULATION PROTEIN J"/>
    <property type="match status" value="1"/>
</dbReference>
<accession>A0A399FDL6</accession>
<dbReference type="AlphaFoldDB" id="A0A399FDL6"/>
<feature type="transmembrane region" description="Helical" evidence="5">
    <location>
        <begin position="52"/>
        <end position="73"/>
    </location>
</feature>
<evidence type="ECO:0000256" key="5">
    <source>
        <dbReference type="RuleBase" id="RU361157"/>
    </source>
</evidence>
<keyword evidence="5" id="KW-1003">Cell membrane</keyword>
<dbReference type="PRINTS" id="PR00164">
    <property type="entry name" value="ABC2TRNSPORT"/>
</dbReference>
<keyword evidence="4 5" id="KW-0472">Membrane</keyword>
<dbReference type="GO" id="GO:0140359">
    <property type="term" value="F:ABC-type transporter activity"/>
    <property type="evidence" value="ECO:0007669"/>
    <property type="project" value="InterPro"/>
</dbReference>
<evidence type="ECO:0000256" key="4">
    <source>
        <dbReference type="ARBA" id="ARBA00023136"/>
    </source>
</evidence>
<feature type="transmembrane region" description="Helical" evidence="5">
    <location>
        <begin position="160"/>
        <end position="181"/>
    </location>
</feature>
<comment type="similarity">
    <text evidence="5">Belongs to the ABC-2 integral membrane protein family.</text>
</comment>
<protein>
    <recommendedName>
        <fullName evidence="5">Transport permease protein</fullName>
    </recommendedName>
</protein>
<evidence type="ECO:0000256" key="3">
    <source>
        <dbReference type="ARBA" id="ARBA00022989"/>
    </source>
</evidence>
<keyword evidence="3 5" id="KW-1133">Transmembrane helix</keyword>
<dbReference type="InterPro" id="IPR047817">
    <property type="entry name" value="ABC2_TM_bact-type"/>
</dbReference>
<sequence>MKVFLALVKVRFLGMTMSDGLLWMILSGVLFPFILLFFVSNLVPNISSQARVLGGAIIASVVLNSIYLFGQAFAAQRARGEYEVYATLPINKLVFISATLGTSLSVNIISAFLLLLIAILVFGFKIEFTLWLIPILILGSFSVAGIGLLVGILSRGPGEAAVITGILVYVLSYATPIFYPIYNLPPFLQYVVWALPTTHVSGLITASLNGAPLSMLSVAILALWAAALLGFTAYKLDWRLRQ</sequence>
<name>A0A399FDL6_9DEIN</name>
<feature type="transmembrane region" description="Helical" evidence="5">
    <location>
        <begin position="21"/>
        <end position="40"/>
    </location>
</feature>
<feature type="transmembrane region" description="Helical" evidence="5">
    <location>
        <begin position="128"/>
        <end position="153"/>
    </location>
</feature>
<feature type="domain" description="ABC transmembrane type-2" evidence="6">
    <location>
        <begin position="19"/>
        <end position="239"/>
    </location>
</feature>
<dbReference type="InterPro" id="IPR051784">
    <property type="entry name" value="Nod_factor_ABC_transporter"/>
</dbReference>
<dbReference type="EMBL" id="QWLB01000012">
    <property type="protein sequence ID" value="RIH92931.1"/>
    <property type="molecule type" value="Genomic_DNA"/>
</dbReference>
<evidence type="ECO:0000259" key="6">
    <source>
        <dbReference type="PROSITE" id="PS51012"/>
    </source>
</evidence>
<reference evidence="7 8" key="1">
    <citation type="submission" date="2018-08" db="EMBL/GenBank/DDBJ databases">
        <title>Meiothermus granaticius genome AF-68 sequencing project.</title>
        <authorList>
            <person name="Da Costa M.S."/>
            <person name="Albuquerque L."/>
            <person name="Raposo P."/>
            <person name="Froufe H.J.C."/>
            <person name="Barroso C.S."/>
            <person name="Egas C."/>
        </authorList>
    </citation>
    <scope>NUCLEOTIDE SEQUENCE [LARGE SCALE GENOMIC DNA]</scope>
    <source>
        <strain evidence="7 8">AF-68</strain>
    </source>
</reference>
<dbReference type="GO" id="GO:0043190">
    <property type="term" value="C:ATP-binding cassette (ABC) transporter complex"/>
    <property type="evidence" value="ECO:0007669"/>
    <property type="project" value="InterPro"/>
</dbReference>
<dbReference type="Pfam" id="PF01061">
    <property type="entry name" value="ABC2_membrane"/>
    <property type="match status" value="1"/>
</dbReference>
<evidence type="ECO:0000256" key="2">
    <source>
        <dbReference type="ARBA" id="ARBA00022692"/>
    </source>
</evidence>
<keyword evidence="8" id="KW-1185">Reference proteome</keyword>
<dbReference type="Proteomes" id="UP000266178">
    <property type="component" value="Unassembled WGS sequence"/>
</dbReference>
<organism evidence="7 8">
    <name type="scientific">Meiothermus granaticius NBRC 107808</name>
    <dbReference type="NCBI Taxonomy" id="1227551"/>
    <lineage>
        <taxon>Bacteria</taxon>
        <taxon>Thermotogati</taxon>
        <taxon>Deinococcota</taxon>
        <taxon>Deinococci</taxon>
        <taxon>Thermales</taxon>
        <taxon>Thermaceae</taxon>
        <taxon>Meiothermus</taxon>
    </lineage>
</organism>
<feature type="transmembrane region" description="Helical" evidence="5">
    <location>
        <begin position="213"/>
        <end position="234"/>
    </location>
</feature>